<name>A0AAE3T9E0_9RHOB</name>
<accession>A0AAE3T9E0</accession>
<evidence type="ECO:0000313" key="1">
    <source>
        <dbReference type="EMBL" id="MDF0602480.1"/>
    </source>
</evidence>
<dbReference type="EMBL" id="JARGYC010000051">
    <property type="protein sequence ID" value="MDF0602480.1"/>
    <property type="molecule type" value="Genomic_DNA"/>
</dbReference>
<dbReference type="RefSeq" id="WP_275568607.1">
    <property type="nucleotide sequence ID" value="NZ_JARGYC010000051.1"/>
</dbReference>
<reference evidence="1" key="1">
    <citation type="submission" date="2023-03" db="EMBL/GenBank/DDBJ databases">
        <title>Multiphase analysis and comparison of six strains from genera Psychromarinibacter, Lutimaribacter, and Maritimibacter, including a novel species: Psychromarinibacter sediminicola sp. nov.</title>
        <authorList>
            <person name="Wang Y.-H."/>
            <person name="Ye M.-Q."/>
            <person name="Du Z.-J."/>
        </authorList>
    </citation>
    <scope>NUCLEOTIDE SEQUENCE</scope>
    <source>
        <strain evidence="1">C21-152</strain>
    </source>
</reference>
<keyword evidence="2" id="KW-1185">Reference proteome</keyword>
<sequence>MRVLDTQVSEMVYDADFGRVEADVLLIVKPQPGQPARRLSLRTSQPLRGAAPLNERLAADAIRLAERMVAPAPAPREPLARAA</sequence>
<dbReference type="AlphaFoldDB" id="A0AAE3T9E0"/>
<protein>
    <submittedName>
        <fullName evidence="1">Uncharacterized protein</fullName>
    </submittedName>
</protein>
<comment type="caution">
    <text evidence="1">The sequence shown here is derived from an EMBL/GenBank/DDBJ whole genome shotgun (WGS) entry which is preliminary data.</text>
</comment>
<evidence type="ECO:0000313" key="2">
    <source>
        <dbReference type="Proteomes" id="UP001220964"/>
    </source>
</evidence>
<dbReference type="Proteomes" id="UP001220964">
    <property type="component" value="Unassembled WGS sequence"/>
</dbReference>
<proteinExistence type="predicted"/>
<gene>
    <name evidence="1" type="ORF">P1J78_17215</name>
</gene>
<organism evidence="1 2">
    <name type="scientific">Psychromarinibacter sediminicola</name>
    <dbReference type="NCBI Taxonomy" id="3033385"/>
    <lineage>
        <taxon>Bacteria</taxon>
        <taxon>Pseudomonadati</taxon>
        <taxon>Pseudomonadota</taxon>
        <taxon>Alphaproteobacteria</taxon>
        <taxon>Rhodobacterales</taxon>
        <taxon>Paracoccaceae</taxon>
        <taxon>Psychromarinibacter</taxon>
    </lineage>
</organism>